<dbReference type="GO" id="GO:0006355">
    <property type="term" value="P:regulation of DNA-templated transcription"/>
    <property type="evidence" value="ECO:0007669"/>
    <property type="project" value="UniProtKB-UniRule"/>
</dbReference>
<name>A0A077DAS5_9PAPI</name>
<keyword evidence="4 16" id="KW-0945">Host-virus interaction</keyword>
<evidence type="ECO:0000256" key="3">
    <source>
        <dbReference type="ARBA" id="ARBA00022562"/>
    </source>
</evidence>
<evidence type="ECO:0000256" key="5">
    <source>
        <dbReference type="ARBA" id="ARBA00022632"/>
    </source>
</evidence>
<evidence type="ECO:0000256" key="8">
    <source>
        <dbReference type="ARBA" id="ARBA00022833"/>
    </source>
</evidence>
<keyword evidence="12 16" id="KW-0804">Transcription</keyword>
<keyword evidence="3 16" id="KW-1048">Host nucleus</keyword>
<keyword evidence="6 16" id="KW-0479">Metal-binding</keyword>
<evidence type="ECO:0000256" key="9">
    <source>
        <dbReference type="ARBA" id="ARBA00023015"/>
    </source>
</evidence>
<evidence type="ECO:0000256" key="11">
    <source>
        <dbReference type="ARBA" id="ARBA00023159"/>
    </source>
</evidence>
<comment type="subunit">
    <text evidence="16">Forms homodimers. Interacts with ubiquitin-protein ligase UBE3A/E6-AP; this interaction stimulates UBE3A ubiquitin activity. Interacts with host BAK1.</text>
</comment>
<evidence type="ECO:0000256" key="10">
    <source>
        <dbReference type="ARBA" id="ARBA00023125"/>
    </source>
</evidence>
<dbReference type="Proteomes" id="UP000126310">
    <property type="component" value="Segment"/>
</dbReference>
<evidence type="ECO:0000256" key="2">
    <source>
        <dbReference type="ARBA" id="ARBA00022518"/>
    </source>
</evidence>
<dbReference type="GO" id="GO:0042025">
    <property type="term" value="C:host cell nucleus"/>
    <property type="evidence" value="ECO:0007669"/>
    <property type="project" value="UniProtKB-SubCell"/>
</dbReference>
<dbReference type="GO" id="GO:0008270">
    <property type="term" value="F:zinc ion binding"/>
    <property type="evidence" value="ECO:0007669"/>
    <property type="project" value="UniProtKB-KW"/>
</dbReference>
<dbReference type="GO" id="GO:0039502">
    <property type="term" value="P:symbiont-mediated suppression of host type I interferon-mediated signaling pathway"/>
    <property type="evidence" value="ECO:0007669"/>
    <property type="project" value="UniProtKB-UniRule"/>
</dbReference>
<evidence type="ECO:0000313" key="19">
    <source>
        <dbReference type="Proteomes" id="UP000126310"/>
    </source>
</evidence>
<keyword evidence="9 16" id="KW-0805">Transcription regulation</keyword>
<comment type="caution">
    <text evidence="16">Lacks conserved residue(s) required for the propagation of feature annotation.</text>
</comment>
<evidence type="ECO:0000256" key="4">
    <source>
        <dbReference type="ARBA" id="ARBA00022581"/>
    </source>
</evidence>
<evidence type="ECO:0000256" key="13">
    <source>
        <dbReference type="ARBA" id="ARBA00023200"/>
    </source>
</evidence>
<evidence type="ECO:0000313" key="18">
    <source>
        <dbReference type="EMBL" id="AIL29222.1"/>
    </source>
</evidence>
<keyword evidence="10 16" id="KW-0238">DNA-binding</keyword>
<keyword evidence="2 16" id="KW-0244">Early protein</keyword>
<dbReference type="GO" id="GO:0052150">
    <property type="term" value="P:symbiont-mediated perturbation of host apoptosis"/>
    <property type="evidence" value="ECO:0007669"/>
    <property type="project" value="UniProtKB-KW"/>
</dbReference>
<keyword evidence="11 16" id="KW-0010">Activator</keyword>
<dbReference type="GO" id="GO:0039648">
    <property type="term" value="P:symbiont-mediated perturbation of host ubiquitin-like protein modification"/>
    <property type="evidence" value="ECO:0007669"/>
    <property type="project" value="UniProtKB-UniRule"/>
</dbReference>
<protein>
    <recommendedName>
        <fullName evidence="16 17">Protein E6</fullName>
    </recommendedName>
</protein>
<dbReference type="GO" id="GO:0030430">
    <property type="term" value="C:host cell cytoplasm"/>
    <property type="evidence" value="ECO:0007669"/>
    <property type="project" value="UniProtKB-SubCell"/>
</dbReference>
<evidence type="ECO:0000256" key="14">
    <source>
        <dbReference type="ARBA" id="ARBA00023280"/>
    </source>
</evidence>
<evidence type="ECO:0000256" key="1">
    <source>
        <dbReference type="ARBA" id="ARBA00006346"/>
    </source>
</evidence>
<dbReference type="GO" id="GO:0003677">
    <property type="term" value="F:DNA binding"/>
    <property type="evidence" value="ECO:0007669"/>
    <property type="project" value="UniProtKB-UniRule"/>
</dbReference>
<reference evidence="18 19" key="1">
    <citation type="journal article" date="2015" name="PLoS ONE">
        <title>Identification of a Novel Human Papillomavirus, Type HPV199, Isolated from a Nasopharynx and Anal Canal, and Complete Genomic Characterization of Papillomavirus Species Gamma-12.</title>
        <authorList>
            <person name="Ostrbenk A."/>
            <person name="Kocjan B.J."/>
            <person name="Hosnjak L."/>
            <person name="Li J."/>
            <person name="Deng Q."/>
            <person name="Sterbenc A."/>
            <person name="Poljak M."/>
        </authorList>
    </citation>
    <scope>NUCLEOTIDE SEQUENCE [LARGE SCALE GENOMIC DNA]</scope>
    <source>
        <strain evidence="18">KC82-SLO</strain>
    </source>
</reference>
<feature type="zinc finger region" evidence="16">
    <location>
        <begin position="27"/>
        <end position="63"/>
    </location>
</feature>
<sequence length="139" mass="16513">MEEPLPLKIEDYCNRYGISFFALQLRCIFCKHWIDTVQLAAFHAKRLTLLWRQNVCYACCAPCLRLSAKYECERYYQCSLKSTFIVDVLHKPLSEIVIRCLHCLCMLDLIEKVEHLITDDPFHLVRGHWRGKCRNCKKE</sequence>
<dbReference type="InterPro" id="IPR038575">
    <property type="entry name" value="E6_sf"/>
</dbReference>
<comment type="function">
    <text evidence="16">Plays a major role in the induction and maintenance of cellular transformation. E6 associates with host UBE3A/E6-AP ubiquitin-protein ligase and modulates its activity. Protects host keratinocytes from apoptosis by mediating the degradation of host BAK1. May also inhibit host immune response.</text>
</comment>
<evidence type="ECO:0000256" key="7">
    <source>
        <dbReference type="ARBA" id="ARBA00022771"/>
    </source>
</evidence>
<organism evidence="18 19">
    <name type="scientific">Human papillomavirus 199</name>
    <dbReference type="NCBI Taxonomy" id="1545700"/>
    <lineage>
        <taxon>Viruses</taxon>
        <taxon>Monodnaviria</taxon>
        <taxon>Shotokuvirae</taxon>
        <taxon>Cossaviricota</taxon>
        <taxon>Papovaviricetes</taxon>
        <taxon>Zurhausenvirales</taxon>
        <taxon>Papillomaviridae</taxon>
        <taxon>Firstpapillomavirinae</taxon>
        <taxon>Gammapapillomavirus</taxon>
        <taxon>Gammapapillomavirus 12</taxon>
    </lineage>
</organism>
<gene>
    <name evidence="16 18" type="primary">E6</name>
</gene>
<dbReference type="HAMAP" id="MF_04006">
    <property type="entry name" value="HPV_E6"/>
    <property type="match status" value="1"/>
</dbReference>
<accession>A0A077DAS5</accession>
<dbReference type="EMBL" id="KJ913662">
    <property type="protein sequence ID" value="AIL29222.1"/>
    <property type="molecule type" value="Genomic_DNA"/>
</dbReference>
<evidence type="ECO:0000256" key="12">
    <source>
        <dbReference type="ARBA" id="ARBA00023163"/>
    </source>
</evidence>
<keyword evidence="14 16" id="KW-0899">Viral immunoevasion</keyword>
<proteinExistence type="inferred from homology"/>
<keyword evidence="8 16" id="KW-0862">Zinc</keyword>
<dbReference type="SUPFAM" id="SSF161229">
    <property type="entry name" value="E6 C-terminal domain-like"/>
    <property type="match status" value="2"/>
</dbReference>
<evidence type="ECO:0000256" key="16">
    <source>
        <dbReference type="HAMAP-Rule" id="MF_04006"/>
    </source>
</evidence>
<keyword evidence="7 16" id="KW-0863">Zinc-finger</keyword>
<evidence type="ECO:0000256" key="6">
    <source>
        <dbReference type="ARBA" id="ARBA00022723"/>
    </source>
</evidence>
<dbReference type="GO" id="GO:0052170">
    <property type="term" value="P:symbiont-mediated suppression of host innate immune response"/>
    <property type="evidence" value="ECO:0007669"/>
    <property type="project" value="UniProtKB-KW"/>
</dbReference>
<keyword evidence="13 16" id="KW-1035">Host cytoplasm</keyword>
<comment type="subcellular location">
    <subcellularLocation>
        <location evidence="16 17">Host cytoplasm</location>
    </subcellularLocation>
    <subcellularLocation>
        <location evidence="16 17">Host nucleus</location>
    </subcellularLocation>
</comment>
<evidence type="ECO:0000256" key="17">
    <source>
        <dbReference type="RuleBase" id="RU363123"/>
    </source>
</evidence>
<comment type="similarity">
    <text evidence="1 16 17">Belongs to the papillomaviridae E6 protein family.</text>
</comment>
<keyword evidence="15 16" id="KW-1119">Modulation of host cell apoptosis by virus</keyword>
<dbReference type="Pfam" id="PF00518">
    <property type="entry name" value="E6"/>
    <property type="match status" value="1"/>
</dbReference>
<dbReference type="GO" id="GO:0006351">
    <property type="term" value="P:DNA-templated transcription"/>
    <property type="evidence" value="ECO:0007669"/>
    <property type="project" value="UniProtKB-UniRule"/>
</dbReference>
<dbReference type="InterPro" id="IPR001334">
    <property type="entry name" value="E6"/>
</dbReference>
<dbReference type="Gene3D" id="3.30.240.40">
    <property type="entry name" value="E6 early regulatory protein"/>
    <property type="match status" value="2"/>
</dbReference>
<evidence type="ECO:0000256" key="15">
    <source>
        <dbReference type="ARBA" id="ARBA00023323"/>
    </source>
</evidence>
<feature type="zinc finger region" evidence="16">
    <location>
        <begin position="100"/>
        <end position="136"/>
    </location>
</feature>
<keyword evidence="5 16" id="KW-1090">Inhibition of host innate immune response by virus</keyword>